<evidence type="ECO:0000256" key="4">
    <source>
        <dbReference type="ARBA" id="ARBA00023235"/>
    </source>
</evidence>
<dbReference type="PANTHER" id="PTHR43811:SF23">
    <property type="entry name" value="FKBP-TYPE 22 KDA PEPTIDYL-PROLYL CIS-TRANS ISOMERASE"/>
    <property type="match status" value="1"/>
</dbReference>
<dbReference type="Proteomes" id="UP001589611">
    <property type="component" value="Unassembled WGS sequence"/>
</dbReference>
<organism evidence="9 10">
    <name type="scientific">Microbacterium terregens</name>
    <dbReference type="NCBI Taxonomy" id="69363"/>
    <lineage>
        <taxon>Bacteria</taxon>
        <taxon>Bacillati</taxon>
        <taxon>Actinomycetota</taxon>
        <taxon>Actinomycetes</taxon>
        <taxon>Micrococcales</taxon>
        <taxon>Microbacteriaceae</taxon>
        <taxon>Microbacterium</taxon>
    </lineage>
</organism>
<name>A0ABV5T166_9MICO</name>
<evidence type="ECO:0000256" key="2">
    <source>
        <dbReference type="ARBA" id="ARBA00006577"/>
    </source>
</evidence>
<evidence type="ECO:0000313" key="9">
    <source>
        <dbReference type="EMBL" id="MFB9646358.1"/>
    </source>
</evidence>
<gene>
    <name evidence="9" type="ORF">ACFFPJ_11160</name>
</gene>
<comment type="caution">
    <text evidence="9">The sequence shown here is derived from an EMBL/GenBank/DDBJ whole genome shotgun (WGS) entry which is preliminary data.</text>
</comment>
<comment type="catalytic activity">
    <reaction evidence="1 5 6">
        <text>[protein]-peptidylproline (omega=180) = [protein]-peptidylproline (omega=0)</text>
        <dbReference type="Rhea" id="RHEA:16237"/>
        <dbReference type="Rhea" id="RHEA-COMP:10747"/>
        <dbReference type="Rhea" id="RHEA-COMP:10748"/>
        <dbReference type="ChEBI" id="CHEBI:83833"/>
        <dbReference type="ChEBI" id="CHEBI:83834"/>
        <dbReference type="EC" id="5.2.1.8"/>
    </reaction>
</comment>
<evidence type="ECO:0000256" key="6">
    <source>
        <dbReference type="RuleBase" id="RU003915"/>
    </source>
</evidence>
<keyword evidence="10" id="KW-1185">Reference proteome</keyword>
<evidence type="ECO:0000256" key="7">
    <source>
        <dbReference type="SAM" id="SignalP"/>
    </source>
</evidence>
<feature type="chain" id="PRO_5046083679" description="Peptidyl-prolyl cis-trans isomerase" evidence="7">
    <location>
        <begin position="29"/>
        <end position="320"/>
    </location>
</feature>
<proteinExistence type="inferred from homology"/>
<comment type="similarity">
    <text evidence="2 6">Belongs to the FKBP-type PPIase family.</text>
</comment>
<evidence type="ECO:0000313" key="10">
    <source>
        <dbReference type="Proteomes" id="UP001589611"/>
    </source>
</evidence>
<keyword evidence="7" id="KW-0732">Signal</keyword>
<feature type="signal peptide" evidence="7">
    <location>
        <begin position="1"/>
        <end position="28"/>
    </location>
</feature>
<dbReference type="PANTHER" id="PTHR43811">
    <property type="entry name" value="FKBP-TYPE PEPTIDYL-PROLYL CIS-TRANS ISOMERASE FKPA"/>
    <property type="match status" value="1"/>
</dbReference>
<dbReference type="RefSeq" id="WP_344713195.1">
    <property type="nucleotide sequence ID" value="NZ_BAAAWH010000001.1"/>
</dbReference>
<dbReference type="PROSITE" id="PS50059">
    <property type="entry name" value="FKBP_PPIASE"/>
    <property type="match status" value="1"/>
</dbReference>
<dbReference type="Pfam" id="PF00254">
    <property type="entry name" value="FKBP_C"/>
    <property type="match status" value="1"/>
</dbReference>
<dbReference type="EC" id="5.2.1.8" evidence="6"/>
<dbReference type="InterPro" id="IPR001179">
    <property type="entry name" value="PPIase_FKBP_dom"/>
</dbReference>
<evidence type="ECO:0000256" key="3">
    <source>
        <dbReference type="ARBA" id="ARBA00023110"/>
    </source>
</evidence>
<sequence length="320" mass="33355">MRKISASLAVLGLLSVGLVGCSLPGTQACPRPTASDSAVTDLITVSGSTDDAPEVELYLPFHASAVTVQDEVIGEGSQITSDTQLIMLDVSITSGTTGERLVETAYDGDLSRVSTVAQWTEVVPGFEDALMCATEGSRIVVALPPGSISEGTAAGLELDPEDTAVAVLDLRKVYLAKADGANQFNISTGLPTVVRAPDGRPGIIVPDAEPPTDLVIQTLKKGTGPVVTGDEPVRVHYTGLTWDDRTVFESTWDDVAQSVTLDSMIPGFADALRGQTVGSQVLVVVPPEQGYGDREQGAIPANSTLVFVADILGLDQPAPR</sequence>
<dbReference type="Gene3D" id="3.10.50.40">
    <property type="match status" value="1"/>
</dbReference>
<dbReference type="EMBL" id="JBHMBE010000003">
    <property type="protein sequence ID" value="MFB9646358.1"/>
    <property type="molecule type" value="Genomic_DNA"/>
</dbReference>
<dbReference type="PROSITE" id="PS51257">
    <property type="entry name" value="PROKAR_LIPOPROTEIN"/>
    <property type="match status" value="1"/>
</dbReference>
<reference evidence="9 10" key="1">
    <citation type="submission" date="2024-09" db="EMBL/GenBank/DDBJ databases">
        <authorList>
            <person name="Sun Q."/>
            <person name="Mori K."/>
        </authorList>
    </citation>
    <scope>NUCLEOTIDE SEQUENCE [LARGE SCALE GENOMIC DNA]</scope>
    <source>
        <strain evidence="9 10">JCM 1342</strain>
    </source>
</reference>
<feature type="domain" description="PPIase FKBP-type" evidence="8">
    <location>
        <begin position="230"/>
        <end position="315"/>
    </location>
</feature>
<dbReference type="GO" id="GO:0003755">
    <property type="term" value="F:peptidyl-prolyl cis-trans isomerase activity"/>
    <property type="evidence" value="ECO:0007669"/>
    <property type="project" value="UniProtKB-EC"/>
</dbReference>
<dbReference type="SUPFAM" id="SSF54534">
    <property type="entry name" value="FKBP-like"/>
    <property type="match status" value="1"/>
</dbReference>
<evidence type="ECO:0000259" key="8">
    <source>
        <dbReference type="PROSITE" id="PS50059"/>
    </source>
</evidence>
<keyword evidence="3 5" id="KW-0697">Rotamase</keyword>
<dbReference type="InterPro" id="IPR046357">
    <property type="entry name" value="PPIase_dom_sf"/>
</dbReference>
<evidence type="ECO:0000256" key="1">
    <source>
        <dbReference type="ARBA" id="ARBA00000971"/>
    </source>
</evidence>
<accession>A0ABV5T166</accession>
<keyword evidence="4 5" id="KW-0413">Isomerase</keyword>
<evidence type="ECO:0000256" key="5">
    <source>
        <dbReference type="PROSITE-ProRule" id="PRU00277"/>
    </source>
</evidence>
<protein>
    <recommendedName>
        <fullName evidence="6">Peptidyl-prolyl cis-trans isomerase</fullName>
        <ecNumber evidence="6">5.2.1.8</ecNumber>
    </recommendedName>
</protein>